<dbReference type="PANTHER" id="PTHR31672:SF13">
    <property type="entry name" value="F-BOX PROTEIN CPR30-LIKE"/>
    <property type="match status" value="1"/>
</dbReference>
<dbReference type="InterPro" id="IPR050796">
    <property type="entry name" value="SCF_F-box_component"/>
</dbReference>
<sequence>MAAKSQGEKKVRNHIPDDLVFSILSKLSLKPLKRFGCVRKTWALLLENPCFQTNFISIPHSYYDGTSLLLYEAVECLDYSLHCSFYLLSDERYENQVKLDFPNPFQEDNPFSDFYNCDFYGCDTFTGTLCLKQRNTLSLWNLTTHEFKVIPLSPIEFVPPYREASVDVHGFGYDYIKDDFKIIRYIQFTPISSGRLKRLNVQHEDVSWNEISYEPEWEIYSLRCNSWKKHDVNMPKRWCSGSYEPLYIDGLSHWWSVSENCDEHLLVSFDLSNEMFFTTTIPIDIPLDIDTNFHLGFVYRRLVVLNRSIASISWYLLDKTIFYISILGELGVKESWTKLFVVGPLPYIDRLIGAGKNGDIFFQKKDGKLVCFSLSTQKTEELGVKGAHFYDLAIYKKSFLSIGGINH</sequence>
<proteinExistence type="predicted"/>
<accession>G7LIC1</accession>
<organism evidence="2 5">
    <name type="scientific">Medicago truncatula</name>
    <name type="common">Barrel medic</name>
    <name type="synonym">Medicago tribuloides</name>
    <dbReference type="NCBI Taxonomy" id="3880"/>
    <lineage>
        <taxon>Eukaryota</taxon>
        <taxon>Viridiplantae</taxon>
        <taxon>Streptophyta</taxon>
        <taxon>Embryophyta</taxon>
        <taxon>Tracheophyta</taxon>
        <taxon>Spermatophyta</taxon>
        <taxon>Magnoliopsida</taxon>
        <taxon>eudicotyledons</taxon>
        <taxon>Gunneridae</taxon>
        <taxon>Pentapetalae</taxon>
        <taxon>rosids</taxon>
        <taxon>fabids</taxon>
        <taxon>Fabales</taxon>
        <taxon>Fabaceae</taxon>
        <taxon>Papilionoideae</taxon>
        <taxon>50 kb inversion clade</taxon>
        <taxon>NPAAA clade</taxon>
        <taxon>Hologalegina</taxon>
        <taxon>IRL clade</taxon>
        <taxon>Trifolieae</taxon>
        <taxon>Medicago</taxon>
    </lineage>
</organism>
<evidence type="ECO:0000259" key="1">
    <source>
        <dbReference type="Pfam" id="PF07734"/>
    </source>
</evidence>
<dbReference type="EMBL" id="PSQE01000008">
    <property type="protein sequence ID" value="RHN40375.1"/>
    <property type="molecule type" value="Genomic_DNA"/>
</dbReference>
<dbReference type="Proteomes" id="UP000265566">
    <property type="component" value="Chromosome 8"/>
</dbReference>
<dbReference type="AlphaFoldDB" id="G7LIC1"/>
<name>G7LIC1_MEDTR</name>
<evidence type="ECO:0000313" key="4">
    <source>
        <dbReference type="EnsemblPlants" id="AET02478"/>
    </source>
</evidence>
<evidence type="ECO:0000313" key="6">
    <source>
        <dbReference type="Proteomes" id="UP000265566"/>
    </source>
</evidence>
<dbReference type="Gramene" id="rna46522">
    <property type="protein sequence ID" value="RHN40375.1"/>
    <property type="gene ID" value="gene46522"/>
</dbReference>
<evidence type="ECO:0000313" key="5">
    <source>
        <dbReference type="Proteomes" id="UP000002051"/>
    </source>
</evidence>
<feature type="domain" description="F-box associated beta-propeller type 1" evidence="1">
    <location>
        <begin position="93"/>
        <end position="378"/>
    </location>
</feature>
<dbReference type="Pfam" id="PF07734">
    <property type="entry name" value="FBA_1"/>
    <property type="match status" value="1"/>
</dbReference>
<evidence type="ECO:0000313" key="2">
    <source>
        <dbReference type="EMBL" id="AET02478.1"/>
    </source>
</evidence>
<dbReference type="InterPro" id="IPR036047">
    <property type="entry name" value="F-box-like_dom_sf"/>
</dbReference>
<dbReference type="KEGG" id="mtr:11423103"/>
<evidence type="ECO:0000313" key="3">
    <source>
        <dbReference type="EMBL" id="RHN40375.1"/>
    </source>
</evidence>
<reference evidence="3" key="5">
    <citation type="journal article" date="2018" name="Nat. Plants">
        <title>Whole-genome landscape of Medicago truncatula symbiotic genes.</title>
        <authorList>
            <person name="Pecrix Y."/>
            <person name="Gamas P."/>
            <person name="Carrere S."/>
        </authorList>
    </citation>
    <scope>NUCLEOTIDE SEQUENCE</scope>
    <source>
        <tissue evidence="3">Leaves</tissue>
    </source>
</reference>
<dbReference type="OrthoDB" id="1555129at2759"/>
<gene>
    <name evidence="4" type="primary">11423103</name>
    <name evidence="2" type="ordered locus">MTR_8g041270</name>
    <name evidence="3" type="ORF">MtrunA17_Chr8g0354081</name>
</gene>
<dbReference type="OMA" id="DERYENQ"/>
<protein>
    <submittedName>
        <fullName evidence="2">F-box protein interaction domain protein</fullName>
    </submittedName>
    <submittedName>
        <fullName evidence="3">Putative F-box domain-containing protein</fullName>
    </submittedName>
</protein>
<dbReference type="HOGENOM" id="CLU_027176_5_0_1"/>
<keyword evidence="5" id="KW-1185">Reference proteome</keyword>
<reference evidence="2 5" key="1">
    <citation type="journal article" date="2011" name="Nature">
        <title>The Medicago genome provides insight into the evolution of rhizobial symbioses.</title>
        <authorList>
            <person name="Young N.D."/>
            <person name="Debelle F."/>
            <person name="Oldroyd G.E."/>
            <person name="Geurts R."/>
            <person name="Cannon S.B."/>
            <person name="Udvardi M.K."/>
            <person name="Benedito V.A."/>
            <person name="Mayer K.F."/>
            <person name="Gouzy J."/>
            <person name="Schoof H."/>
            <person name="Van de Peer Y."/>
            <person name="Proost S."/>
            <person name="Cook D.R."/>
            <person name="Meyers B.C."/>
            <person name="Spannagl M."/>
            <person name="Cheung F."/>
            <person name="De Mita S."/>
            <person name="Krishnakumar V."/>
            <person name="Gundlach H."/>
            <person name="Zhou S."/>
            <person name="Mudge J."/>
            <person name="Bharti A.K."/>
            <person name="Murray J.D."/>
            <person name="Naoumkina M.A."/>
            <person name="Rosen B."/>
            <person name="Silverstein K.A."/>
            <person name="Tang H."/>
            <person name="Rombauts S."/>
            <person name="Zhao P.X."/>
            <person name="Zhou P."/>
            <person name="Barbe V."/>
            <person name="Bardou P."/>
            <person name="Bechner M."/>
            <person name="Bellec A."/>
            <person name="Berger A."/>
            <person name="Berges H."/>
            <person name="Bidwell S."/>
            <person name="Bisseling T."/>
            <person name="Choisne N."/>
            <person name="Couloux A."/>
            <person name="Denny R."/>
            <person name="Deshpande S."/>
            <person name="Dai X."/>
            <person name="Doyle J.J."/>
            <person name="Dudez A.M."/>
            <person name="Farmer A.D."/>
            <person name="Fouteau S."/>
            <person name="Franken C."/>
            <person name="Gibelin C."/>
            <person name="Gish J."/>
            <person name="Goldstein S."/>
            <person name="Gonzalez A.J."/>
            <person name="Green P.J."/>
            <person name="Hallab A."/>
            <person name="Hartog M."/>
            <person name="Hua A."/>
            <person name="Humphray S.J."/>
            <person name="Jeong D.H."/>
            <person name="Jing Y."/>
            <person name="Jocker A."/>
            <person name="Kenton S.M."/>
            <person name="Kim D.J."/>
            <person name="Klee K."/>
            <person name="Lai H."/>
            <person name="Lang C."/>
            <person name="Lin S."/>
            <person name="Macmil S.L."/>
            <person name="Magdelenat G."/>
            <person name="Matthews L."/>
            <person name="McCorrison J."/>
            <person name="Monaghan E.L."/>
            <person name="Mun J.H."/>
            <person name="Najar F.Z."/>
            <person name="Nicholson C."/>
            <person name="Noirot C."/>
            <person name="O'Bleness M."/>
            <person name="Paule C.R."/>
            <person name="Poulain J."/>
            <person name="Prion F."/>
            <person name="Qin B."/>
            <person name="Qu C."/>
            <person name="Retzel E.F."/>
            <person name="Riddle C."/>
            <person name="Sallet E."/>
            <person name="Samain S."/>
            <person name="Samson N."/>
            <person name="Sanders I."/>
            <person name="Saurat O."/>
            <person name="Scarpelli C."/>
            <person name="Schiex T."/>
            <person name="Segurens B."/>
            <person name="Severin A.J."/>
            <person name="Sherrier D.J."/>
            <person name="Shi R."/>
            <person name="Sims S."/>
            <person name="Singer S.R."/>
            <person name="Sinharoy S."/>
            <person name="Sterck L."/>
            <person name="Viollet A."/>
            <person name="Wang B.B."/>
            <person name="Wang K."/>
            <person name="Wang M."/>
            <person name="Wang X."/>
            <person name="Warfsmann J."/>
            <person name="Weissenbach J."/>
            <person name="White D.D."/>
            <person name="White J.D."/>
            <person name="Wiley G.B."/>
            <person name="Wincker P."/>
            <person name="Xing Y."/>
            <person name="Yang L."/>
            <person name="Yao Z."/>
            <person name="Ying F."/>
            <person name="Zhai J."/>
            <person name="Zhou L."/>
            <person name="Zuber A."/>
            <person name="Denarie J."/>
            <person name="Dixon R.A."/>
            <person name="May G.D."/>
            <person name="Schwartz D.C."/>
            <person name="Rogers J."/>
            <person name="Quetier F."/>
            <person name="Town C.D."/>
            <person name="Roe B.A."/>
        </authorList>
    </citation>
    <scope>NUCLEOTIDE SEQUENCE [LARGE SCALE GENOMIC DNA]</scope>
    <source>
        <strain evidence="2">A17</strain>
        <strain evidence="4 5">cv. Jemalong A17</strain>
    </source>
</reference>
<reference evidence="4" key="3">
    <citation type="submission" date="2015-04" db="UniProtKB">
        <authorList>
            <consortium name="EnsemblPlants"/>
        </authorList>
    </citation>
    <scope>IDENTIFICATION</scope>
    <source>
        <strain evidence="4">cv. Jemalong A17</strain>
    </source>
</reference>
<dbReference type="SUPFAM" id="SSF81383">
    <property type="entry name" value="F-box domain"/>
    <property type="match status" value="1"/>
</dbReference>
<reference evidence="2 5" key="2">
    <citation type="journal article" date="2014" name="BMC Genomics">
        <title>An improved genome release (version Mt4.0) for the model legume Medicago truncatula.</title>
        <authorList>
            <person name="Tang H."/>
            <person name="Krishnakumar V."/>
            <person name="Bidwell S."/>
            <person name="Rosen B."/>
            <person name="Chan A."/>
            <person name="Zhou S."/>
            <person name="Gentzbittel L."/>
            <person name="Childs K.L."/>
            <person name="Yandell M."/>
            <person name="Gundlach H."/>
            <person name="Mayer K.F."/>
            <person name="Schwartz D.C."/>
            <person name="Town C.D."/>
        </authorList>
    </citation>
    <scope>GENOME REANNOTATION</scope>
    <source>
        <strain evidence="4 5">cv. Jemalong A17</strain>
    </source>
</reference>
<dbReference type="InterPro" id="IPR017451">
    <property type="entry name" value="F-box-assoc_interact_dom"/>
</dbReference>
<dbReference type="InterPro" id="IPR006527">
    <property type="entry name" value="F-box-assoc_dom_typ1"/>
</dbReference>
<dbReference type="PANTHER" id="PTHR31672">
    <property type="entry name" value="BNACNNG10540D PROTEIN"/>
    <property type="match status" value="1"/>
</dbReference>
<dbReference type="EnsemblPlants" id="AET02478">
    <property type="protein sequence ID" value="AET02478"/>
    <property type="gene ID" value="MTR_8g041270"/>
</dbReference>
<dbReference type="Proteomes" id="UP000002051">
    <property type="component" value="Chromosome 8"/>
</dbReference>
<dbReference type="EMBL" id="CM001224">
    <property type="protein sequence ID" value="AET02478.1"/>
    <property type="molecule type" value="Genomic_DNA"/>
</dbReference>
<dbReference type="PaxDb" id="3880-AET02478"/>
<reference evidence="6" key="4">
    <citation type="journal article" date="2018" name="Nat. Plants">
        <title>Whole-genome landscape of Medicago truncatula symbiotic genes.</title>
        <authorList>
            <person name="Pecrix Y."/>
            <person name="Staton S.E."/>
            <person name="Sallet E."/>
            <person name="Lelandais-Briere C."/>
            <person name="Moreau S."/>
            <person name="Carrere S."/>
            <person name="Blein T."/>
            <person name="Jardinaud M.F."/>
            <person name="Latrasse D."/>
            <person name="Zouine M."/>
            <person name="Zahm M."/>
            <person name="Kreplak J."/>
            <person name="Mayjonade B."/>
            <person name="Satge C."/>
            <person name="Perez M."/>
            <person name="Cauet S."/>
            <person name="Marande W."/>
            <person name="Chantry-Darmon C."/>
            <person name="Lopez-Roques C."/>
            <person name="Bouchez O."/>
            <person name="Berard A."/>
            <person name="Debelle F."/>
            <person name="Munos S."/>
            <person name="Bendahmane A."/>
            <person name="Berges H."/>
            <person name="Niebel A."/>
            <person name="Buitink J."/>
            <person name="Frugier F."/>
            <person name="Benhamed M."/>
            <person name="Crespi M."/>
            <person name="Gouzy J."/>
            <person name="Gamas P."/>
        </authorList>
    </citation>
    <scope>NUCLEOTIDE SEQUENCE [LARGE SCALE GENOMIC DNA]</scope>
    <source>
        <strain evidence="6">cv. Jemalong A17</strain>
    </source>
</reference>
<dbReference type="NCBIfam" id="TIGR01640">
    <property type="entry name" value="F_box_assoc_1"/>
    <property type="match status" value="1"/>
</dbReference>